<reference evidence="1" key="1">
    <citation type="submission" date="2020-03" db="EMBL/GenBank/DDBJ databases">
        <title>The deep terrestrial virosphere.</title>
        <authorList>
            <person name="Holmfeldt K."/>
            <person name="Nilsson E."/>
            <person name="Simone D."/>
            <person name="Lopez-Fernandez M."/>
            <person name="Wu X."/>
            <person name="de Brujin I."/>
            <person name="Lundin D."/>
            <person name="Andersson A."/>
            <person name="Bertilsson S."/>
            <person name="Dopson M."/>
        </authorList>
    </citation>
    <scope>NUCLEOTIDE SEQUENCE</scope>
    <source>
        <strain evidence="1">MM415A03146</strain>
    </source>
</reference>
<evidence type="ECO:0000313" key="1">
    <source>
        <dbReference type="EMBL" id="QJA71540.1"/>
    </source>
</evidence>
<gene>
    <name evidence="1" type="ORF">MM415A03146_0007</name>
</gene>
<dbReference type="EMBL" id="MT141880">
    <property type="protein sequence ID" value="QJA71540.1"/>
    <property type="molecule type" value="Genomic_DNA"/>
</dbReference>
<protein>
    <submittedName>
        <fullName evidence="1">Uncharacterized protein</fullName>
    </submittedName>
</protein>
<accession>A0A6M3JNX7</accession>
<dbReference type="AlphaFoldDB" id="A0A6M3JNX7"/>
<name>A0A6M3JNX7_9ZZZZ</name>
<sequence>MDIETARGISARIWCDPDYSHVEMDVKLAEEIAYKLLECAQQAVEADAVLDPVCRKCGDPLTTD</sequence>
<proteinExistence type="predicted"/>
<organism evidence="1">
    <name type="scientific">viral metagenome</name>
    <dbReference type="NCBI Taxonomy" id="1070528"/>
    <lineage>
        <taxon>unclassified sequences</taxon>
        <taxon>metagenomes</taxon>
        <taxon>organismal metagenomes</taxon>
    </lineage>
</organism>